<dbReference type="EMBL" id="QKYT01000205">
    <property type="protein sequence ID" value="RIA89782.1"/>
    <property type="molecule type" value="Genomic_DNA"/>
</dbReference>
<dbReference type="EMBL" id="QKYT01000205">
    <property type="protein sequence ID" value="RIA89780.1"/>
    <property type="molecule type" value="Genomic_DNA"/>
</dbReference>
<name>A0A397SUB9_9GLOM</name>
<evidence type="ECO:0000313" key="4">
    <source>
        <dbReference type="Proteomes" id="UP000265703"/>
    </source>
</evidence>
<evidence type="ECO:0000256" key="1">
    <source>
        <dbReference type="SAM" id="MobiDB-lite"/>
    </source>
</evidence>
<feature type="region of interest" description="Disordered" evidence="1">
    <location>
        <begin position="141"/>
        <end position="162"/>
    </location>
</feature>
<keyword evidence="4" id="KW-1185">Reference proteome</keyword>
<evidence type="ECO:0000313" key="2">
    <source>
        <dbReference type="EMBL" id="RIA89780.1"/>
    </source>
</evidence>
<gene>
    <name evidence="2" type="ORF">C1645_824295</name>
    <name evidence="3" type="ORF">C1645_824297</name>
</gene>
<proteinExistence type="predicted"/>
<protein>
    <submittedName>
        <fullName evidence="2">Uncharacterized protein</fullName>
    </submittedName>
</protein>
<comment type="caution">
    <text evidence="2">The sequence shown here is derived from an EMBL/GenBank/DDBJ whole genome shotgun (WGS) entry which is preliminary data.</text>
</comment>
<sequence>MNINNNSLSDNVYEHNFTNRFNNSDNLPQPIADSSSGADDIMVDMYTCRNNVNNVTISDQQSMSSDVSCNNIAVSNDVLSYNHCQQHTSNDISYNNVSVSNDATSYNSYQQPISNDASYGNFTMSNDVSYNLPMPNDVSYNNNITISQNNDQNPSPPNNNPSFNSLNIVLHRIFLKSSDTGSKLSLCR</sequence>
<accession>A0A397SUB9</accession>
<reference evidence="2 4" key="1">
    <citation type="submission" date="2018-06" db="EMBL/GenBank/DDBJ databases">
        <title>Comparative genomics reveals the genomic features of Rhizophagus irregularis, R. cerebriforme, R. diaphanum and Gigaspora rosea, and their symbiotic lifestyle signature.</title>
        <authorList>
            <person name="Morin E."/>
            <person name="San Clemente H."/>
            <person name="Chen E.C.H."/>
            <person name="De La Providencia I."/>
            <person name="Hainaut M."/>
            <person name="Kuo A."/>
            <person name="Kohler A."/>
            <person name="Murat C."/>
            <person name="Tang N."/>
            <person name="Roy S."/>
            <person name="Loubradou J."/>
            <person name="Henrissat B."/>
            <person name="Grigoriev I.V."/>
            <person name="Corradi N."/>
            <person name="Roux C."/>
            <person name="Martin F.M."/>
        </authorList>
    </citation>
    <scope>NUCLEOTIDE SEQUENCE [LARGE SCALE GENOMIC DNA]</scope>
    <source>
        <strain evidence="2 4">DAOM 227022</strain>
    </source>
</reference>
<evidence type="ECO:0000313" key="3">
    <source>
        <dbReference type="EMBL" id="RIA89782.1"/>
    </source>
</evidence>
<dbReference type="Proteomes" id="UP000265703">
    <property type="component" value="Unassembled WGS sequence"/>
</dbReference>
<organism evidence="2 4">
    <name type="scientific">Glomus cerebriforme</name>
    <dbReference type="NCBI Taxonomy" id="658196"/>
    <lineage>
        <taxon>Eukaryota</taxon>
        <taxon>Fungi</taxon>
        <taxon>Fungi incertae sedis</taxon>
        <taxon>Mucoromycota</taxon>
        <taxon>Glomeromycotina</taxon>
        <taxon>Glomeromycetes</taxon>
        <taxon>Glomerales</taxon>
        <taxon>Glomeraceae</taxon>
        <taxon>Glomus</taxon>
    </lineage>
</organism>
<dbReference type="AlphaFoldDB" id="A0A397SUB9"/>